<sequence>MSNPLLFCVRHNLGPVHAEQRADEGHTWVDRRQRDWLHAGQAAVA</sequence>
<accession>A0A382GDK5</accession>
<gene>
    <name evidence="1" type="ORF">METZ01_LOCUS226170</name>
</gene>
<reference evidence="1" key="1">
    <citation type="submission" date="2018-05" db="EMBL/GenBank/DDBJ databases">
        <authorList>
            <person name="Lanie J.A."/>
            <person name="Ng W.-L."/>
            <person name="Kazmierczak K.M."/>
            <person name="Andrzejewski T.M."/>
            <person name="Davidsen T.M."/>
            <person name="Wayne K.J."/>
            <person name="Tettelin H."/>
            <person name="Glass J.I."/>
            <person name="Rusch D."/>
            <person name="Podicherti R."/>
            <person name="Tsui H.-C.T."/>
            <person name="Winkler M.E."/>
        </authorList>
    </citation>
    <scope>NUCLEOTIDE SEQUENCE</scope>
</reference>
<dbReference type="AlphaFoldDB" id="A0A382GDK5"/>
<name>A0A382GDK5_9ZZZZ</name>
<protein>
    <submittedName>
        <fullName evidence="1">Uncharacterized protein</fullName>
    </submittedName>
</protein>
<dbReference type="EMBL" id="UINC01054965">
    <property type="protein sequence ID" value="SVB73316.1"/>
    <property type="molecule type" value="Genomic_DNA"/>
</dbReference>
<feature type="non-terminal residue" evidence="1">
    <location>
        <position position="45"/>
    </location>
</feature>
<proteinExistence type="predicted"/>
<organism evidence="1">
    <name type="scientific">marine metagenome</name>
    <dbReference type="NCBI Taxonomy" id="408172"/>
    <lineage>
        <taxon>unclassified sequences</taxon>
        <taxon>metagenomes</taxon>
        <taxon>ecological metagenomes</taxon>
    </lineage>
</organism>
<evidence type="ECO:0000313" key="1">
    <source>
        <dbReference type="EMBL" id="SVB73316.1"/>
    </source>
</evidence>